<dbReference type="AlphaFoldDB" id="A0AAN7SPX2"/>
<dbReference type="EMBL" id="JARPUR010000004">
    <property type="protein sequence ID" value="KAK4876885.1"/>
    <property type="molecule type" value="Genomic_DNA"/>
</dbReference>
<proteinExistence type="predicted"/>
<reference evidence="2" key="1">
    <citation type="submission" date="2023-01" db="EMBL/GenBank/DDBJ databases">
        <title>Key to firefly adult light organ development and bioluminescence: homeobox transcription factors regulate luciferase expression and transportation to peroxisome.</title>
        <authorList>
            <person name="Fu X."/>
        </authorList>
    </citation>
    <scope>NUCLEOTIDE SEQUENCE [LARGE SCALE GENOMIC DNA]</scope>
</reference>
<accession>A0AAN7SPX2</accession>
<keyword evidence="2" id="KW-1185">Reference proteome</keyword>
<evidence type="ECO:0000313" key="1">
    <source>
        <dbReference type="EMBL" id="KAK4876885.1"/>
    </source>
</evidence>
<dbReference type="Proteomes" id="UP001353858">
    <property type="component" value="Unassembled WGS sequence"/>
</dbReference>
<organism evidence="1 2">
    <name type="scientific">Aquatica leii</name>
    <dbReference type="NCBI Taxonomy" id="1421715"/>
    <lineage>
        <taxon>Eukaryota</taxon>
        <taxon>Metazoa</taxon>
        <taxon>Ecdysozoa</taxon>
        <taxon>Arthropoda</taxon>
        <taxon>Hexapoda</taxon>
        <taxon>Insecta</taxon>
        <taxon>Pterygota</taxon>
        <taxon>Neoptera</taxon>
        <taxon>Endopterygota</taxon>
        <taxon>Coleoptera</taxon>
        <taxon>Polyphaga</taxon>
        <taxon>Elateriformia</taxon>
        <taxon>Elateroidea</taxon>
        <taxon>Lampyridae</taxon>
        <taxon>Luciolinae</taxon>
        <taxon>Aquatica</taxon>
    </lineage>
</organism>
<sequence>MANKEMKRKFILECNKLYRTLHYRSKTIFLDDQEAPPTSQSTITSQNKDDVEIENAKRSNVSQPDTEYHKIAATWATELAKMERLQQLFAEKAMNNIVLFEGQMRTLTRNSVQFNATSFCSTRSSTPFRATIDQYRQRCSSLVCII</sequence>
<protein>
    <submittedName>
        <fullName evidence="1">Uncharacterized protein</fullName>
    </submittedName>
</protein>
<gene>
    <name evidence="1" type="ORF">RN001_009391</name>
</gene>
<evidence type="ECO:0000313" key="2">
    <source>
        <dbReference type="Proteomes" id="UP001353858"/>
    </source>
</evidence>
<name>A0AAN7SPX2_9COLE</name>
<comment type="caution">
    <text evidence="1">The sequence shown here is derived from an EMBL/GenBank/DDBJ whole genome shotgun (WGS) entry which is preliminary data.</text>
</comment>